<dbReference type="WBParaSite" id="Hba_11996">
    <property type="protein sequence ID" value="Hba_11996"/>
    <property type="gene ID" value="Hba_11996"/>
</dbReference>
<evidence type="ECO:0000256" key="1">
    <source>
        <dbReference type="ARBA" id="ARBA00022473"/>
    </source>
</evidence>
<evidence type="ECO:0000256" key="2">
    <source>
        <dbReference type="ARBA" id="ARBA00023157"/>
    </source>
</evidence>
<comment type="caution">
    <text evidence="3">Lacks conserved residue(s) required for the propagation of feature annotation.</text>
</comment>
<keyword evidence="6" id="KW-1185">Reference proteome</keyword>
<dbReference type="InterPro" id="IPR020067">
    <property type="entry name" value="Frizzled_dom"/>
</dbReference>
<feature type="signal peptide" evidence="4">
    <location>
        <begin position="1"/>
        <end position="18"/>
    </location>
</feature>
<organism evidence="6 7">
    <name type="scientific">Heterorhabditis bacteriophora</name>
    <name type="common">Entomopathogenic nematode worm</name>
    <dbReference type="NCBI Taxonomy" id="37862"/>
    <lineage>
        <taxon>Eukaryota</taxon>
        <taxon>Metazoa</taxon>
        <taxon>Ecdysozoa</taxon>
        <taxon>Nematoda</taxon>
        <taxon>Chromadorea</taxon>
        <taxon>Rhabditida</taxon>
        <taxon>Rhabditina</taxon>
        <taxon>Rhabditomorpha</taxon>
        <taxon>Strongyloidea</taxon>
        <taxon>Heterorhabditidae</taxon>
        <taxon>Heterorhabditis</taxon>
    </lineage>
</organism>
<sequence length="87" mass="10007">MRFLILFSNLFLVILSKGCEPITIPLCKGIGYNMTSYPNSYGHEKQEEAGLEVHQFFPLVETDFALYGTLSRGEEKMQSNHAEERKY</sequence>
<dbReference type="PANTHER" id="PTHR11309:SF126">
    <property type="entry name" value="FRIZZLED-2"/>
    <property type="match status" value="1"/>
</dbReference>
<evidence type="ECO:0000313" key="7">
    <source>
        <dbReference type="WBParaSite" id="Hba_11996"/>
    </source>
</evidence>
<feature type="domain" description="FZ" evidence="5">
    <location>
        <begin position="19"/>
        <end position="62"/>
    </location>
</feature>
<protein>
    <submittedName>
        <fullName evidence="7">FZ domain-containing protein</fullName>
    </submittedName>
</protein>
<dbReference type="GO" id="GO:0005886">
    <property type="term" value="C:plasma membrane"/>
    <property type="evidence" value="ECO:0007669"/>
    <property type="project" value="TreeGrafter"/>
</dbReference>
<evidence type="ECO:0000256" key="3">
    <source>
        <dbReference type="PROSITE-ProRule" id="PRU00090"/>
    </source>
</evidence>
<dbReference type="GO" id="GO:0060070">
    <property type="term" value="P:canonical Wnt signaling pathway"/>
    <property type="evidence" value="ECO:0007669"/>
    <property type="project" value="TreeGrafter"/>
</dbReference>
<proteinExistence type="predicted"/>
<accession>A0A1I7X3C1</accession>
<evidence type="ECO:0000256" key="4">
    <source>
        <dbReference type="SAM" id="SignalP"/>
    </source>
</evidence>
<dbReference type="AlphaFoldDB" id="A0A1I7X3C1"/>
<dbReference type="GO" id="GO:0017147">
    <property type="term" value="F:Wnt-protein binding"/>
    <property type="evidence" value="ECO:0007669"/>
    <property type="project" value="TreeGrafter"/>
</dbReference>
<dbReference type="SMART" id="SM00063">
    <property type="entry name" value="FRI"/>
    <property type="match status" value="1"/>
</dbReference>
<dbReference type="PROSITE" id="PS50038">
    <property type="entry name" value="FZ"/>
    <property type="match status" value="1"/>
</dbReference>
<dbReference type="Gene3D" id="1.10.2000.10">
    <property type="entry name" value="Frizzled cysteine-rich domain"/>
    <property type="match status" value="1"/>
</dbReference>
<dbReference type="InterPro" id="IPR036790">
    <property type="entry name" value="Frizzled_dom_sf"/>
</dbReference>
<dbReference type="GO" id="GO:0042813">
    <property type="term" value="F:Wnt receptor activity"/>
    <property type="evidence" value="ECO:0007669"/>
    <property type="project" value="TreeGrafter"/>
</dbReference>
<dbReference type="GO" id="GO:0035567">
    <property type="term" value="P:non-canonical Wnt signaling pathway"/>
    <property type="evidence" value="ECO:0007669"/>
    <property type="project" value="TreeGrafter"/>
</dbReference>
<reference evidence="7" key="1">
    <citation type="submission" date="2016-11" db="UniProtKB">
        <authorList>
            <consortium name="WormBaseParasite"/>
        </authorList>
    </citation>
    <scope>IDENTIFICATION</scope>
</reference>
<dbReference type="PANTHER" id="PTHR11309">
    <property type="entry name" value="FRIZZLED"/>
    <property type="match status" value="1"/>
</dbReference>
<keyword evidence="1" id="KW-0217">Developmental protein</keyword>
<feature type="chain" id="PRO_5009310986" evidence="4">
    <location>
        <begin position="19"/>
        <end position="87"/>
    </location>
</feature>
<name>A0A1I7X3C1_HETBA</name>
<keyword evidence="2" id="KW-1015">Disulfide bond</keyword>
<dbReference type="Pfam" id="PF01392">
    <property type="entry name" value="Fz"/>
    <property type="match status" value="1"/>
</dbReference>
<dbReference type="SUPFAM" id="SSF63501">
    <property type="entry name" value="Frizzled cysteine-rich domain"/>
    <property type="match status" value="1"/>
</dbReference>
<evidence type="ECO:0000259" key="5">
    <source>
        <dbReference type="PROSITE" id="PS50038"/>
    </source>
</evidence>
<keyword evidence="4" id="KW-0732">Signal</keyword>
<evidence type="ECO:0000313" key="6">
    <source>
        <dbReference type="Proteomes" id="UP000095283"/>
    </source>
</evidence>
<dbReference type="Proteomes" id="UP000095283">
    <property type="component" value="Unplaced"/>
</dbReference>
<dbReference type="InterPro" id="IPR015526">
    <property type="entry name" value="Frizzled/SFRP"/>
</dbReference>